<feature type="compositionally biased region" description="Low complexity" evidence="1">
    <location>
        <begin position="152"/>
        <end position="165"/>
    </location>
</feature>
<dbReference type="AlphaFoldDB" id="A0AAD4DCK3"/>
<proteinExistence type="predicted"/>
<dbReference type="Proteomes" id="UP001194580">
    <property type="component" value="Unassembled WGS sequence"/>
</dbReference>
<name>A0AAD4DCK3_9FUNG</name>
<evidence type="ECO:0000313" key="2">
    <source>
        <dbReference type="EMBL" id="KAG0274623.1"/>
    </source>
</evidence>
<dbReference type="EMBL" id="JAAAIL010000579">
    <property type="protein sequence ID" value="KAG0274623.1"/>
    <property type="molecule type" value="Genomic_DNA"/>
</dbReference>
<reference evidence="2" key="1">
    <citation type="journal article" date="2020" name="Fungal Divers.">
        <title>Resolving the Mortierellaceae phylogeny through synthesis of multi-gene phylogenetics and phylogenomics.</title>
        <authorList>
            <person name="Vandepol N."/>
            <person name="Liber J."/>
            <person name="Desiro A."/>
            <person name="Na H."/>
            <person name="Kennedy M."/>
            <person name="Barry K."/>
            <person name="Grigoriev I.V."/>
            <person name="Miller A.N."/>
            <person name="O'Donnell K."/>
            <person name="Stajich J.E."/>
            <person name="Bonito G."/>
        </authorList>
    </citation>
    <scope>NUCLEOTIDE SEQUENCE</scope>
    <source>
        <strain evidence="2">NRRL 28262</strain>
    </source>
</reference>
<evidence type="ECO:0000256" key="1">
    <source>
        <dbReference type="SAM" id="MobiDB-lite"/>
    </source>
</evidence>
<comment type="caution">
    <text evidence="2">The sequence shown here is derived from an EMBL/GenBank/DDBJ whole genome shotgun (WGS) entry which is preliminary data.</text>
</comment>
<feature type="region of interest" description="Disordered" evidence="1">
    <location>
        <begin position="152"/>
        <end position="177"/>
    </location>
</feature>
<dbReference type="SUPFAM" id="SSF54695">
    <property type="entry name" value="POZ domain"/>
    <property type="match status" value="1"/>
</dbReference>
<accession>A0AAD4DCK3</accession>
<feature type="region of interest" description="Disordered" evidence="1">
    <location>
        <begin position="69"/>
        <end position="89"/>
    </location>
</feature>
<sequence length="307" mass="34460">MVFERLLPEGPMMYGRKSDANCILRVGQRRYFVHVQILCSRSSTFNRIINEMMVNQAWGPDGFSCFNDDDYKDDAEDGDDGDGEGNDVLDLEYSHPAAHDGHIPSSGVAVGMGGGTSNAHASTSIATIATATTTFTSASTSMSTTPIAPSSIIELNSNNNNNNNNDHGTDEDLDSSMMDEDEDHAHVFDMEDVLEHDVQDEEEEGEEDDAEDDDDDDEDNENHPTLTLKLSRPVSSRFDEMLYWIYTDQSDRWRRSFTPENYRSILHNIALLHLVNPTVLEICRSFEADHQAFQGTAEEFFISRRLL</sequence>
<feature type="region of interest" description="Disordered" evidence="1">
    <location>
        <begin position="197"/>
        <end position="227"/>
    </location>
</feature>
<organism evidence="2 3">
    <name type="scientific">Linnemannia exigua</name>
    <dbReference type="NCBI Taxonomy" id="604196"/>
    <lineage>
        <taxon>Eukaryota</taxon>
        <taxon>Fungi</taxon>
        <taxon>Fungi incertae sedis</taxon>
        <taxon>Mucoromycota</taxon>
        <taxon>Mortierellomycotina</taxon>
        <taxon>Mortierellomycetes</taxon>
        <taxon>Mortierellales</taxon>
        <taxon>Mortierellaceae</taxon>
        <taxon>Linnemannia</taxon>
    </lineage>
</organism>
<keyword evidence="3" id="KW-1185">Reference proteome</keyword>
<evidence type="ECO:0008006" key="4">
    <source>
        <dbReference type="Google" id="ProtNLM"/>
    </source>
</evidence>
<feature type="compositionally biased region" description="Acidic residues" evidence="1">
    <location>
        <begin position="198"/>
        <end position="220"/>
    </location>
</feature>
<protein>
    <recommendedName>
        <fullName evidence="4">BTB domain-containing protein</fullName>
    </recommendedName>
</protein>
<gene>
    <name evidence="2" type="ORF">BGZ95_009596</name>
</gene>
<dbReference type="InterPro" id="IPR011333">
    <property type="entry name" value="SKP1/BTB/POZ_sf"/>
</dbReference>
<evidence type="ECO:0000313" key="3">
    <source>
        <dbReference type="Proteomes" id="UP001194580"/>
    </source>
</evidence>